<dbReference type="eggNOG" id="ENOG502Z890">
    <property type="taxonomic scope" value="Bacteria"/>
</dbReference>
<evidence type="ECO:0000313" key="4">
    <source>
        <dbReference type="EMBL" id="EFE69908.2"/>
    </source>
</evidence>
<accession>D6A828</accession>
<evidence type="ECO:0000313" key="5">
    <source>
        <dbReference type="Proteomes" id="UP000003824"/>
    </source>
</evidence>
<dbReference type="Proteomes" id="UP000003824">
    <property type="component" value="Unassembled WGS sequence"/>
</dbReference>
<dbReference type="EMBL" id="DS999641">
    <property type="protein sequence ID" value="EFE69908.2"/>
    <property type="molecule type" value="Genomic_DNA"/>
</dbReference>
<keyword evidence="2" id="KW-0472">Membrane</keyword>
<keyword evidence="2" id="KW-1133">Transmembrane helix</keyword>
<proteinExistence type="predicted"/>
<gene>
    <name evidence="4" type="ORF">SSFG_05151</name>
</gene>
<evidence type="ECO:0000259" key="3">
    <source>
        <dbReference type="Pfam" id="PF09362"/>
    </source>
</evidence>
<organism evidence="4 5">
    <name type="scientific">Streptomyces viridosporus (strain ATCC 14672 / DSM 40746 / JCM 4963 / KCTC 9882 / NRRL B-12104 / FH 1290)</name>
    <name type="common">Streptomyces ghanaensis</name>
    <dbReference type="NCBI Taxonomy" id="566461"/>
    <lineage>
        <taxon>Bacteria</taxon>
        <taxon>Bacillati</taxon>
        <taxon>Actinomycetota</taxon>
        <taxon>Actinomycetes</taxon>
        <taxon>Kitasatosporales</taxon>
        <taxon>Streptomycetaceae</taxon>
        <taxon>Streptomyces</taxon>
    </lineage>
</organism>
<feature type="compositionally biased region" description="Polar residues" evidence="1">
    <location>
        <begin position="57"/>
        <end position="66"/>
    </location>
</feature>
<dbReference type="PANTHER" id="PTHR43662:SF3">
    <property type="entry name" value="DOMAIN PROTEIN, PUTATIVE (AFU_ORTHOLOGUE AFUA_6G11970)-RELATED"/>
    <property type="match status" value="1"/>
</dbReference>
<sequence length="583" mass="62511">MGDQQLPVLQRLLKPPRRTNFSSISGTGEHPRDGSRTQGSRFTPVGPLDAPQWDAPQGSQRSSMGRNTRKRRMPLATKAIAGVAALALGGGGLVWANFYASAHEENSPDNRTKSNAARQIATIDCPDVGQQLSDVPERARGEVDGELASMDQQITDAYQRLVTTRQAQAGDAQYVQNAILGPLKDRRKVLIDRIKLEIDRAGGKAPGNLDELAPCSGRPADQPQPTDGQNGDGQNGDGQGQDNGQGQGDGQGQDNGQGDGQGQGEGQTPNDNGNGAAGPFAEDFIDINDVPPNARDLPNGLAANGRSGSRGSFTTKCGVNENKLYNSDNIIVAPGVANGAHHMHDYVGNQSNSSLSSDDDLVVAETSCQNQGDKSSYFWPVLRVQDGTQEFDAADQGGGAEGNVGRILQAEEAQLRFVGNKRSKVVAIPKLMRIITGDAKAFTNGLKNANTSYSCTGFEDRQSTDKYVLCPEGSRLVRTSNFQSCWDGQNTDSANHRDHVAFVQADGSCPNGFKAIPQLQVRLVYDVPTPTIENGQVKNPYAVDSFPEQLHKPITDHNDFINVMDESLMNKVVRCINQGKKCT</sequence>
<feature type="region of interest" description="Disordered" evidence="1">
    <location>
        <begin position="1"/>
        <end position="70"/>
    </location>
</feature>
<feature type="domain" description="DUF1996" evidence="3">
    <location>
        <begin position="331"/>
        <end position="562"/>
    </location>
</feature>
<dbReference type="PANTHER" id="PTHR43662">
    <property type="match status" value="1"/>
</dbReference>
<dbReference type="AlphaFoldDB" id="D6A828"/>
<name>D6A828_STRV1</name>
<dbReference type="Pfam" id="PF09362">
    <property type="entry name" value="DUF1996"/>
    <property type="match status" value="1"/>
</dbReference>
<feature type="transmembrane region" description="Helical" evidence="2">
    <location>
        <begin position="79"/>
        <end position="100"/>
    </location>
</feature>
<protein>
    <submittedName>
        <fullName evidence="4">Secreted protein</fullName>
    </submittedName>
</protein>
<keyword evidence="2" id="KW-0812">Transmembrane</keyword>
<reference evidence="5" key="1">
    <citation type="submission" date="2008-12" db="EMBL/GenBank/DDBJ databases">
        <title>Annotation of Streptomyces ghanaensis ATCC 14672.</title>
        <authorList>
            <consortium name="The Broad Institute Genome Sequencing Platform"/>
            <consortium name="Broad Institute Microbial Sequencing Center"/>
            <person name="Fischbach M."/>
            <person name="Ward D."/>
            <person name="Young S."/>
            <person name="Kodira C.D."/>
            <person name="Zeng Q."/>
            <person name="Koehrsen M."/>
            <person name="Godfrey P."/>
            <person name="Alvarado L."/>
            <person name="Berlin A.M."/>
            <person name="Borenstein D."/>
            <person name="Chen Z."/>
            <person name="Engels R."/>
            <person name="Freedman E."/>
            <person name="Gellesch M."/>
            <person name="Goldberg J."/>
            <person name="Griggs A."/>
            <person name="Gujja S."/>
            <person name="Heiman D.I."/>
            <person name="Hepburn T.A."/>
            <person name="Howarth C."/>
            <person name="Jen D."/>
            <person name="Larson L."/>
            <person name="Lewis B."/>
            <person name="Mehta T."/>
            <person name="Park D."/>
            <person name="Pearson M."/>
            <person name="Roberts A."/>
            <person name="Saif S."/>
            <person name="Shea T.D."/>
            <person name="Shenoy N."/>
            <person name="Sisk P."/>
            <person name="Stolte C."/>
            <person name="Sykes S.N."/>
            <person name="Walk T."/>
            <person name="White J."/>
            <person name="Yandava C."/>
            <person name="Straight P."/>
            <person name="Clardy J."/>
            <person name="Hung D."/>
            <person name="Kolter R."/>
            <person name="Mekalanos J."/>
            <person name="Walker S."/>
            <person name="Walsh C.T."/>
            <person name="Wieland B.L.C."/>
            <person name="Ilzarbe M."/>
            <person name="Galagan J."/>
            <person name="Nusbaum C."/>
            <person name="Birren B."/>
        </authorList>
    </citation>
    <scope>NUCLEOTIDE SEQUENCE [LARGE SCALE GENOMIC DNA]</scope>
    <source>
        <strain evidence="5">ATCC 14672 / DSM 40746 / JCM 4963 / KCTC 9882 / NRRL B-12104 / FH 1290</strain>
    </source>
</reference>
<feature type="compositionally biased region" description="Gly residues" evidence="1">
    <location>
        <begin position="230"/>
        <end position="265"/>
    </location>
</feature>
<evidence type="ECO:0000256" key="2">
    <source>
        <dbReference type="SAM" id="Phobius"/>
    </source>
</evidence>
<feature type="region of interest" description="Disordered" evidence="1">
    <location>
        <begin position="201"/>
        <end position="311"/>
    </location>
</feature>
<dbReference type="InterPro" id="IPR018535">
    <property type="entry name" value="DUF1996"/>
</dbReference>
<evidence type="ECO:0000256" key="1">
    <source>
        <dbReference type="SAM" id="MobiDB-lite"/>
    </source>
</evidence>